<evidence type="ECO:0000313" key="2">
    <source>
        <dbReference type="EMBL" id="KAK3270128.1"/>
    </source>
</evidence>
<dbReference type="EMBL" id="LGRX02010562">
    <property type="protein sequence ID" value="KAK3270128.1"/>
    <property type="molecule type" value="Genomic_DNA"/>
</dbReference>
<dbReference type="Proteomes" id="UP001190700">
    <property type="component" value="Unassembled WGS sequence"/>
</dbReference>
<dbReference type="AlphaFoldDB" id="A0AAE0G2G8"/>
<feature type="compositionally biased region" description="Gly residues" evidence="1">
    <location>
        <begin position="143"/>
        <end position="154"/>
    </location>
</feature>
<accession>A0AAE0G2G8</accession>
<reference evidence="2 3" key="1">
    <citation type="journal article" date="2015" name="Genome Biol. Evol.">
        <title>Comparative Genomics of a Bacterivorous Green Alga Reveals Evolutionary Causalities and Consequences of Phago-Mixotrophic Mode of Nutrition.</title>
        <authorList>
            <person name="Burns J.A."/>
            <person name="Paasch A."/>
            <person name="Narechania A."/>
            <person name="Kim E."/>
        </authorList>
    </citation>
    <scope>NUCLEOTIDE SEQUENCE [LARGE SCALE GENOMIC DNA]</scope>
    <source>
        <strain evidence="2 3">PLY_AMNH</strain>
    </source>
</reference>
<organism evidence="2 3">
    <name type="scientific">Cymbomonas tetramitiformis</name>
    <dbReference type="NCBI Taxonomy" id="36881"/>
    <lineage>
        <taxon>Eukaryota</taxon>
        <taxon>Viridiplantae</taxon>
        <taxon>Chlorophyta</taxon>
        <taxon>Pyramimonadophyceae</taxon>
        <taxon>Pyramimonadales</taxon>
        <taxon>Pyramimonadaceae</taxon>
        <taxon>Cymbomonas</taxon>
    </lineage>
</organism>
<feature type="region of interest" description="Disordered" evidence="1">
    <location>
        <begin position="1"/>
        <end position="39"/>
    </location>
</feature>
<comment type="caution">
    <text evidence="2">The sequence shown here is derived from an EMBL/GenBank/DDBJ whole genome shotgun (WGS) entry which is preliminary data.</text>
</comment>
<feature type="compositionally biased region" description="Acidic residues" evidence="1">
    <location>
        <begin position="1"/>
        <end position="14"/>
    </location>
</feature>
<evidence type="ECO:0000256" key="1">
    <source>
        <dbReference type="SAM" id="MobiDB-lite"/>
    </source>
</evidence>
<feature type="compositionally biased region" description="Basic residues" evidence="1">
    <location>
        <begin position="296"/>
        <end position="307"/>
    </location>
</feature>
<proteinExistence type="predicted"/>
<keyword evidence="3" id="KW-1185">Reference proteome</keyword>
<protein>
    <submittedName>
        <fullName evidence="2">Uncharacterized protein</fullName>
    </submittedName>
</protein>
<feature type="compositionally biased region" description="Low complexity" evidence="1">
    <location>
        <begin position="363"/>
        <end position="379"/>
    </location>
</feature>
<gene>
    <name evidence="2" type="ORF">CYMTET_21467</name>
</gene>
<sequence>MTDSDDLTGNDSDDSLSKLRPEAPCFVPPPCAPPNERRPSLTLKVKPPDLQIFDTVPFTPSQGICTPSPANPDTVYQYQYQHHAEGVEQLIDSGASPDSVLAAGADGTQALPSGLALQQKQLPPYFHASMLLPGGMPPRPHGGRGMKGGRGMGGMQQDWYRGGGYDRQPPFPPLPASAPPPNWYVPNAGLQPGAGELHAQPPHDPSPNWFLQRAGRGGGTNGRGPGPSAMARSSVSAPWSSRPSSQQKQQQQQQQQQSQQRLLQQQQQQQERAAYYSKIEEELGLQHEELMKMNARQRRHALRRRIREMKESENSEDGDSTGEIRDASSLGAEGFFDDDPAKSSSPEISLQGDDEREAPSGAEQLTQEQLSELSLSEDP</sequence>
<feature type="compositionally biased region" description="Pro residues" evidence="1">
    <location>
        <begin position="169"/>
        <end position="183"/>
    </location>
</feature>
<dbReference type="PROSITE" id="PS50096">
    <property type="entry name" value="IQ"/>
    <property type="match status" value="1"/>
</dbReference>
<feature type="region of interest" description="Disordered" evidence="1">
    <location>
        <begin position="142"/>
        <end position="273"/>
    </location>
</feature>
<feature type="region of interest" description="Disordered" evidence="1">
    <location>
        <begin position="296"/>
        <end position="379"/>
    </location>
</feature>
<evidence type="ECO:0000313" key="3">
    <source>
        <dbReference type="Proteomes" id="UP001190700"/>
    </source>
</evidence>
<feature type="compositionally biased region" description="Gly residues" evidence="1">
    <location>
        <begin position="215"/>
        <end position="225"/>
    </location>
</feature>
<feature type="compositionally biased region" description="Low complexity" evidence="1">
    <location>
        <begin position="231"/>
        <end position="270"/>
    </location>
</feature>
<name>A0AAE0G2G8_9CHLO</name>